<dbReference type="AlphaFoldDB" id="A0A319FLB3"/>
<evidence type="ECO:0000256" key="1">
    <source>
        <dbReference type="SAM" id="MobiDB-lite"/>
    </source>
</evidence>
<dbReference type="Proteomes" id="UP000248423">
    <property type="component" value="Unassembled WGS sequence"/>
</dbReference>
<feature type="region of interest" description="Disordered" evidence="1">
    <location>
        <begin position="49"/>
        <end position="78"/>
    </location>
</feature>
<keyword evidence="4" id="KW-1185">Reference proteome</keyword>
<sequence length="174" mass="19663">MWYFFSCFFLSLRGLFWVMMVRGWDGMGWDVNGCGCGVYNSSVVGRITPPQMREKRREGGGNAKPDKSGPFDDNSTGLTIATGYEEDRPGRYCSAVRGIHSSITEDEFKESTMCSIQICSFQHGGRCERQAEEKVSEFKTAQNVLDPEIWVHPIQLHPAAKIEKNILRRGEKCP</sequence>
<feature type="compositionally biased region" description="Basic and acidic residues" evidence="1">
    <location>
        <begin position="52"/>
        <end position="70"/>
    </location>
</feature>
<dbReference type="VEuPathDB" id="FungiDB:BO78DRAFT_384414"/>
<organism evidence="3 4">
    <name type="scientific">Aspergillus sclerotiicarbonarius (strain CBS 121057 / IBT 28362)</name>
    <dbReference type="NCBI Taxonomy" id="1448318"/>
    <lineage>
        <taxon>Eukaryota</taxon>
        <taxon>Fungi</taxon>
        <taxon>Dikarya</taxon>
        <taxon>Ascomycota</taxon>
        <taxon>Pezizomycotina</taxon>
        <taxon>Eurotiomycetes</taxon>
        <taxon>Eurotiomycetidae</taxon>
        <taxon>Eurotiales</taxon>
        <taxon>Aspergillaceae</taxon>
        <taxon>Aspergillus</taxon>
        <taxon>Aspergillus subgen. Circumdati</taxon>
    </lineage>
</organism>
<feature type="chain" id="PRO_5016315069" evidence="2">
    <location>
        <begin position="24"/>
        <end position="174"/>
    </location>
</feature>
<gene>
    <name evidence="3" type="ORF">BO78DRAFT_384414</name>
</gene>
<evidence type="ECO:0000256" key="2">
    <source>
        <dbReference type="SAM" id="SignalP"/>
    </source>
</evidence>
<protein>
    <submittedName>
        <fullName evidence="3">Uncharacterized protein</fullName>
    </submittedName>
</protein>
<evidence type="ECO:0000313" key="4">
    <source>
        <dbReference type="Proteomes" id="UP000248423"/>
    </source>
</evidence>
<accession>A0A319FLB3</accession>
<evidence type="ECO:0000313" key="3">
    <source>
        <dbReference type="EMBL" id="PYI09283.1"/>
    </source>
</evidence>
<feature type="signal peptide" evidence="2">
    <location>
        <begin position="1"/>
        <end position="23"/>
    </location>
</feature>
<name>A0A319FLB3_ASPSB</name>
<proteinExistence type="predicted"/>
<dbReference type="EMBL" id="KZ826328">
    <property type="protein sequence ID" value="PYI09283.1"/>
    <property type="molecule type" value="Genomic_DNA"/>
</dbReference>
<reference evidence="3 4" key="1">
    <citation type="submission" date="2018-02" db="EMBL/GenBank/DDBJ databases">
        <title>The genomes of Aspergillus section Nigri reveals drivers in fungal speciation.</title>
        <authorList>
            <consortium name="DOE Joint Genome Institute"/>
            <person name="Vesth T.C."/>
            <person name="Nybo J."/>
            <person name="Theobald S."/>
            <person name="Brandl J."/>
            <person name="Frisvad J.C."/>
            <person name="Nielsen K.F."/>
            <person name="Lyhne E.K."/>
            <person name="Kogle M.E."/>
            <person name="Kuo A."/>
            <person name="Riley R."/>
            <person name="Clum A."/>
            <person name="Nolan M."/>
            <person name="Lipzen A."/>
            <person name="Salamov A."/>
            <person name="Henrissat B."/>
            <person name="Wiebenga A."/>
            <person name="De vries R.P."/>
            <person name="Grigoriev I.V."/>
            <person name="Mortensen U.H."/>
            <person name="Andersen M.R."/>
            <person name="Baker S.E."/>
        </authorList>
    </citation>
    <scope>NUCLEOTIDE SEQUENCE [LARGE SCALE GENOMIC DNA]</scope>
    <source>
        <strain evidence="3 4">CBS 121057</strain>
    </source>
</reference>
<keyword evidence="2" id="KW-0732">Signal</keyword>